<dbReference type="GO" id="GO:0007165">
    <property type="term" value="P:signal transduction"/>
    <property type="evidence" value="ECO:0007669"/>
    <property type="project" value="UniProtKB-KW"/>
</dbReference>
<evidence type="ECO:0000256" key="1">
    <source>
        <dbReference type="ARBA" id="ARBA00004370"/>
    </source>
</evidence>
<dbReference type="CDD" id="cd06225">
    <property type="entry name" value="HAMP"/>
    <property type="match status" value="1"/>
</dbReference>
<dbReference type="PANTHER" id="PTHR43531">
    <property type="entry name" value="PROTEIN ICFG"/>
    <property type="match status" value="1"/>
</dbReference>
<evidence type="ECO:0000256" key="5">
    <source>
        <dbReference type="SAM" id="MobiDB-lite"/>
    </source>
</evidence>
<dbReference type="InterPro" id="IPR004089">
    <property type="entry name" value="MCPsignal_dom"/>
</dbReference>
<protein>
    <submittedName>
        <fullName evidence="9">Methyl-accepting chemotaxis protein</fullName>
    </submittedName>
</protein>
<dbReference type="Gene3D" id="1.10.287.950">
    <property type="entry name" value="Methyl-accepting chemotaxis protein"/>
    <property type="match status" value="1"/>
</dbReference>
<dbReference type="FunFam" id="1.10.287.950:FF:000001">
    <property type="entry name" value="Methyl-accepting chemotaxis sensory transducer"/>
    <property type="match status" value="1"/>
</dbReference>
<dbReference type="PROSITE" id="PS50885">
    <property type="entry name" value="HAMP"/>
    <property type="match status" value="1"/>
</dbReference>
<dbReference type="GO" id="GO:0006935">
    <property type="term" value="P:chemotaxis"/>
    <property type="evidence" value="ECO:0007669"/>
    <property type="project" value="TreeGrafter"/>
</dbReference>
<keyword evidence="6" id="KW-0812">Transmembrane</keyword>
<dbReference type="Proteomes" id="UP000198654">
    <property type="component" value="Unassembled WGS sequence"/>
</dbReference>
<keyword evidence="6" id="KW-0472">Membrane</keyword>
<dbReference type="OrthoDB" id="2489132at2"/>
<dbReference type="CDD" id="cd12913">
    <property type="entry name" value="PDC1_MCP_like"/>
    <property type="match status" value="1"/>
</dbReference>
<evidence type="ECO:0000313" key="9">
    <source>
        <dbReference type="EMBL" id="SDL88957.1"/>
    </source>
</evidence>
<accession>A0A1G9NSF2</accession>
<name>A0A1G9NSF2_9GAMM</name>
<dbReference type="STRING" id="119000.SAMN05661010_02827"/>
<dbReference type="GO" id="GO:0004888">
    <property type="term" value="F:transmembrane signaling receptor activity"/>
    <property type="evidence" value="ECO:0007669"/>
    <property type="project" value="TreeGrafter"/>
</dbReference>
<keyword evidence="2 4" id="KW-0807">Transducer</keyword>
<feature type="compositionally biased region" description="Polar residues" evidence="5">
    <location>
        <begin position="484"/>
        <end position="502"/>
    </location>
</feature>
<dbReference type="SMART" id="SM00283">
    <property type="entry name" value="MA"/>
    <property type="match status" value="1"/>
</dbReference>
<dbReference type="GO" id="GO:0005886">
    <property type="term" value="C:plasma membrane"/>
    <property type="evidence" value="ECO:0007669"/>
    <property type="project" value="TreeGrafter"/>
</dbReference>
<gene>
    <name evidence="9" type="ORF">SAMN05661010_02827</name>
</gene>
<dbReference type="PROSITE" id="PS50111">
    <property type="entry name" value="CHEMOTAXIS_TRANSDUC_2"/>
    <property type="match status" value="1"/>
</dbReference>
<dbReference type="Gene3D" id="3.30.450.20">
    <property type="entry name" value="PAS domain"/>
    <property type="match status" value="1"/>
</dbReference>
<proteinExistence type="inferred from homology"/>
<dbReference type="Pfam" id="PF00015">
    <property type="entry name" value="MCPsignal"/>
    <property type="match status" value="1"/>
</dbReference>
<evidence type="ECO:0000259" key="7">
    <source>
        <dbReference type="PROSITE" id="PS50111"/>
    </source>
</evidence>
<evidence type="ECO:0000256" key="3">
    <source>
        <dbReference type="ARBA" id="ARBA00029447"/>
    </source>
</evidence>
<dbReference type="PANTHER" id="PTHR43531:SF16">
    <property type="entry name" value="METHYL-ACCEPTING CHEMOTAXIS PROTEIN II"/>
    <property type="match status" value="1"/>
</dbReference>
<dbReference type="InterPro" id="IPR051310">
    <property type="entry name" value="MCP_chemotaxis"/>
</dbReference>
<feature type="domain" description="HAMP" evidence="8">
    <location>
        <begin position="381"/>
        <end position="435"/>
    </location>
</feature>
<dbReference type="Pfam" id="PF00672">
    <property type="entry name" value="HAMP"/>
    <property type="match status" value="1"/>
</dbReference>
<evidence type="ECO:0000256" key="6">
    <source>
        <dbReference type="SAM" id="Phobius"/>
    </source>
</evidence>
<organism evidence="9 10">
    <name type="scientific">Modicisalibacter muralis</name>
    <dbReference type="NCBI Taxonomy" id="119000"/>
    <lineage>
        <taxon>Bacteria</taxon>
        <taxon>Pseudomonadati</taxon>
        <taxon>Pseudomonadota</taxon>
        <taxon>Gammaproteobacteria</taxon>
        <taxon>Oceanospirillales</taxon>
        <taxon>Halomonadaceae</taxon>
        <taxon>Modicisalibacter</taxon>
    </lineage>
</organism>
<dbReference type="SUPFAM" id="SSF58104">
    <property type="entry name" value="Methyl-accepting chemotaxis protein (MCP) signaling domain"/>
    <property type="match status" value="1"/>
</dbReference>
<sequence length="731" mass="78669">MHFKSLRSFVVVVVGACILTVVAALVAYSLFTTARTQATVETRTGALLKQAIDERLAALARAQAGQIQRQLELPLTIASMLAQTNELMGETGANGLPLSLMTRQELSNLVRNTVAENSELLDAFIGWEPNAFGHDAYYAGRKDGGYDGSGRFMPWWYRAESGDIEVLPLGSGMESQERDPMGIREGEYYLCVKETQRTCIVDPHFYDYNGETLLVTSFNVPIMVDGEFRGVAGTDLSVDFIQALLDEANQGLYGGAGAMALIAPRGGLVAYTPNAERLGEPAGDVLGREVAARLQQLESGQPFSQWNEAEGRIRLYLPFEIGDTGVVWTLLLQLPEAAVLADLQTLQGDLRQQNSESIVGMLLIGLLVAVVGLVAIWLVGSGIARPLRQLAERMRDIASGDGDLTQRLPVRGRNESAELAIQFNAFVDKIETVLVSIRDSSDSVRVAAGEIAAGSQDLSSRTEQQASALQETASSMEQMASIVRQNSDSASEADRLSTSASQAAEAGGQEVEHTVLLMREIANSSRRVNEVVEVIDSIAFQTNILALNASVEAARAGEQGRGFAVVASEVRSLASRSADSAKEIRAMIEETTSQIVNGAEQAERSGKTINETVESIRRVSALMNEISSATREQNGGIEQINVAVTQMDSVTQQNASLVEQTSSAAASLEEQARQLTGLIATFRVSKQAAPTNAVLERTATASISRLPPAVAPRNVALNSRPEETLDEWSEF</sequence>
<feature type="transmembrane region" description="Helical" evidence="6">
    <location>
        <begin position="358"/>
        <end position="379"/>
    </location>
</feature>
<comment type="subcellular location">
    <subcellularLocation>
        <location evidence="1">Membrane</location>
    </subcellularLocation>
</comment>
<keyword evidence="10" id="KW-1185">Reference proteome</keyword>
<dbReference type="RefSeq" id="WP_089729662.1">
    <property type="nucleotide sequence ID" value="NZ_FNGI01000008.1"/>
</dbReference>
<dbReference type="SMART" id="SM00304">
    <property type="entry name" value="HAMP"/>
    <property type="match status" value="1"/>
</dbReference>
<feature type="region of interest" description="Disordered" evidence="5">
    <location>
        <begin position="484"/>
        <end position="507"/>
    </location>
</feature>
<evidence type="ECO:0000256" key="4">
    <source>
        <dbReference type="PROSITE-ProRule" id="PRU00284"/>
    </source>
</evidence>
<dbReference type="InterPro" id="IPR003660">
    <property type="entry name" value="HAMP_dom"/>
</dbReference>
<dbReference type="CDD" id="cd11386">
    <property type="entry name" value="MCP_signal"/>
    <property type="match status" value="1"/>
</dbReference>
<evidence type="ECO:0000313" key="10">
    <source>
        <dbReference type="Proteomes" id="UP000198654"/>
    </source>
</evidence>
<keyword evidence="6" id="KW-1133">Transmembrane helix</keyword>
<comment type="similarity">
    <text evidence="3">Belongs to the methyl-accepting chemotaxis (MCP) protein family.</text>
</comment>
<feature type="domain" description="Methyl-accepting transducer" evidence="7">
    <location>
        <begin position="440"/>
        <end position="669"/>
    </location>
</feature>
<dbReference type="AlphaFoldDB" id="A0A1G9NSF2"/>
<reference evidence="9 10" key="1">
    <citation type="submission" date="2016-10" db="EMBL/GenBank/DDBJ databases">
        <authorList>
            <person name="de Groot N.N."/>
        </authorList>
    </citation>
    <scope>NUCLEOTIDE SEQUENCE [LARGE SCALE GENOMIC DNA]</scope>
    <source>
        <strain evidence="9 10">DSM 14789</strain>
    </source>
</reference>
<evidence type="ECO:0000259" key="8">
    <source>
        <dbReference type="PROSITE" id="PS50885"/>
    </source>
</evidence>
<dbReference type="EMBL" id="FNGI01000008">
    <property type="protein sequence ID" value="SDL88957.1"/>
    <property type="molecule type" value="Genomic_DNA"/>
</dbReference>
<evidence type="ECO:0000256" key="2">
    <source>
        <dbReference type="ARBA" id="ARBA00023224"/>
    </source>
</evidence>
<feature type="transmembrane region" description="Helical" evidence="6">
    <location>
        <begin position="9"/>
        <end position="31"/>
    </location>
</feature>